<dbReference type="InterPro" id="IPR036518">
    <property type="entry name" value="CobE/GbiG_C_sf"/>
</dbReference>
<keyword evidence="3" id="KW-1185">Reference proteome</keyword>
<accession>A0A2R8CP47</accession>
<dbReference type="OrthoDB" id="9781023at2"/>
<dbReference type="Gene3D" id="3.30.420.180">
    <property type="entry name" value="CobE/GbiG C-terminal domain"/>
    <property type="match status" value="1"/>
</dbReference>
<reference evidence="3" key="1">
    <citation type="submission" date="2018-03" db="EMBL/GenBank/DDBJ databases">
        <authorList>
            <person name="Navarro De La Torre S."/>
        </authorList>
    </citation>
    <scope>NUCLEOTIDE SEQUENCE [LARGE SCALE GENOMIC DNA]</scope>
    <source>
        <strain evidence="3">EAod3</strain>
    </source>
</reference>
<dbReference type="Proteomes" id="UP000244934">
    <property type="component" value="Unassembled WGS sequence"/>
</dbReference>
<organism evidence="2 3">
    <name type="scientific">Kushneria phyllosphaerae</name>
    <dbReference type="NCBI Taxonomy" id="2100822"/>
    <lineage>
        <taxon>Bacteria</taxon>
        <taxon>Pseudomonadati</taxon>
        <taxon>Pseudomonadota</taxon>
        <taxon>Gammaproteobacteria</taxon>
        <taxon>Oceanospirillales</taxon>
        <taxon>Halomonadaceae</taxon>
        <taxon>Kushneria</taxon>
    </lineage>
</organism>
<evidence type="ECO:0000259" key="1">
    <source>
        <dbReference type="Pfam" id="PF01890"/>
    </source>
</evidence>
<dbReference type="Pfam" id="PF01890">
    <property type="entry name" value="CbiG_C"/>
    <property type="match status" value="1"/>
</dbReference>
<dbReference type="EMBL" id="ONZI01000004">
    <property type="protein sequence ID" value="SPJ34691.1"/>
    <property type="molecule type" value="Genomic_DNA"/>
</dbReference>
<dbReference type="InterPro" id="IPR002750">
    <property type="entry name" value="CobE/GbiG_C"/>
</dbReference>
<protein>
    <recommendedName>
        <fullName evidence="1">CobE/GbiG C-terminal domain-containing protein</fullName>
    </recommendedName>
</protein>
<dbReference type="PANTHER" id="PTHR37477:SF1">
    <property type="entry name" value="COBALT-PRECORRIN-5A HYDROLASE"/>
    <property type="match status" value="1"/>
</dbReference>
<dbReference type="InterPro" id="IPR052553">
    <property type="entry name" value="CbiG_hydrolase"/>
</dbReference>
<feature type="domain" description="CobE/GbiG C-terminal" evidence="1">
    <location>
        <begin position="9"/>
        <end position="132"/>
    </location>
</feature>
<dbReference type="AlphaFoldDB" id="A0A2R8CP47"/>
<dbReference type="PANTHER" id="PTHR37477">
    <property type="entry name" value="COBALT-PRECORRIN-5A HYDROLASE"/>
    <property type="match status" value="1"/>
</dbReference>
<evidence type="ECO:0000313" key="2">
    <source>
        <dbReference type="EMBL" id="SPJ34691.1"/>
    </source>
</evidence>
<dbReference type="GO" id="GO:0009236">
    <property type="term" value="P:cobalamin biosynthetic process"/>
    <property type="evidence" value="ECO:0007669"/>
    <property type="project" value="InterPro"/>
</dbReference>
<evidence type="ECO:0000313" key="3">
    <source>
        <dbReference type="Proteomes" id="UP000244934"/>
    </source>
</evidence>
<name>A0A2R8CP47_9GAMM</name>
<sequence>MCAEVGPVAMGVGCRRDCPPDALMALAMTTLAMANVQPSQITLLATLAGRQHETAIASLAKAWRCPLIALPAQALRDSEPAMSHVSGTTRRLHGVPGVAEAAALAAIRQQMGTPARLLVNRQQCARATCALAVSASMTALAE</sequence>
<dbReference type="RefSeq" id="WP_108843509.1">
    <property type="nucleotide sequence ID" value="NZ_ONZI01000004.1"/>
</dbReference>
<gene>
    <name evidence="2" type="ORF">KSP9073_02736</name>
</gene>
<dbReference type="SUPFAM" id="SSF159664">
    <property type="entry name" value="CobE/GbiG C-terminal domain-like"/>
    <property type="match status" value="1"/>
</dbReference>
<proteinExistence type="predicted"/>